<organism evidence="2 3">
    <name type="scientific">Nocardioides islandensis</name>
    <dbReference type="NCBI Taxonomy" id="433663"/>
    <lineage>
        <taxon>Bacteria</taxon>
        <taxon>Bacillati</taxon>
        <taxon>Actinomycetota</taxon>
        <taxon>Actinomycetes</taxon>
        <taxon>Propionibacteriales</taxon>
        <taxon>Nocardioidaceae</taxon>
        <taxon>Nocardioides</taxon>
    </lineage>
</organism>
<gene>
    <name evidence="2" type="ORF">ISU07_22260</name>
</gene>
<dbReference type="RefSeq" id="WP_194709046.1">
    <property type="nucleotide sequence ID" value="NZ_JADKPN010000019.1"/>
</dbReference>
<feature type="domain" description="Methyltransferase type 11" evidence="1">
    <location>
        <begin position="102"/>
        <end position="147"/>
    </location>
</feature>
<keyword evidence="2" id="KW-0489">Methyltransferase</keyword>
<sequence>MDHFPGPRHELPRRYCPVCGHWTDRRFRNGPGARPDARCPSCKSLERQRFLAVLTSCLGPLVDVGTLLDIAPAPCTTTVLAELEPVRHVRMDIGYDERGVDLLGSVTAIPLRDGSVDVLVCYHVLEHVPDDAAAMREMARVLAPGGVGLVQVPIRFGRPTDEDLGAGEAERVRRFGQHDHVRYYGDDFEQRLADNGLVFTRTSPRSLVGERVCHVLGLIPDEWVWVVRSAAHDTGEVHPVVVPPPTGLTRALDAVVEAWFDDLVALSHARRRVRRLRSELDVRSRSLGARVRAHWHRSA</sequence>
<evidence type="ECO:0000313" key="3">
    <source>
        <dbReference type="Proteomes" id="UP000640489"/>
    </source>
</evidence>
<dbReference type="CDD" id="cd02440">
    <property type="entry name" value="AdoMet_MTases"/>
    <property type="match status" value="1"/>
</dbReference>
<dbReference type="Gene3D" id="3.40.50.150">
    <property type="entry name" value="Vaccinia Virus protein VP39"/>
    <property type="match status" value="1"/>
</dbReference>
<dbReference type="Pfam" id="PF08241">
    <property type="entry name" value="Methyltransf_11"/>
    <property type="match status" value="1"/>
</dbReference>
<name>A0A930YGC4_9ACTN</name>
<protein>
    <submittedName>
        <fullName evidence="2">Class I SAM-dependent methyltransferase</fullName>
    </submittedName>
</protein>
<dbReference type="Proteomes" id="UP000640489">
    <property type="component" value="Unassembled WGS sequence"/>
</dbReference>
<accession>A0A930YGC4</accession>
<reference evidence="2" key="1">
    <citation type="submission" date="2020-11" db="EMBL/GenBank/DDBJ databases">
        <title>Nocardioides sp. nov., isolated from Soil of Cynanchum wilfordii Hemsley rhizosphere.</title>
        <authorList>
            <person name="Lee J.-S."/>
            <person name="Suh M.K."/>
            <person name="Kim J.-S."/>
        </authorList>
    </citation>
    <scope>NUCLEOTIDE SEQUENCE</scope>
    <source>
        <strain evidence="2">KCTC 19275</strain>
    </source>
</reference>
<dbReference type="GO" id="GO:0008757">
    <property type="term" value="F:S-adenosylmethionine-dependent methyltransferase activity"/>
    <property type="evidence" value="ECO:0007669"/>
    <property type="project" value="InterPro"/>
</dbReference>
<evidence type="ECO:0000313" key="2">
    <source>
        <dbReference type="EMBL" id="MBF4765867.1"/>
    </source>
</evidence>
<dbReference type="EMBL" id="JADKPN010000019">
    <property type="protein sequence ID" value="MBF4765867.1"/>
    <property type="molecule type" value="Genomic_DNA"/>
</dbReference>
<dbReference type="AlphaFoldDB" id="A0A930YGC4"/>
<proteinExistence type="predicted"/>
<dbReference type="GO" id="GO:0032259">
    <property type="term" value="P:methylation"/>
    <property type="evidence" value="ECO:0007669"/>
    <property type="project" value="UniProtKB-KW"/>
</dbReference>
<keyword evidence="2" id="KW-0808">Transferase</keyword>
<evidence type="ECO:0000259" key="1">
    <source>
        <dbReference type="Pfam" id="PF08241"/>
    </source>
</evidence>
<dbReference type="InterPro" id="IPR013216">
    <property type="entry name" value="Methyltransf_11"/>
</dbReference>
<keyword evidence="3" id="KW-1185">Reference proteome</keyword>
<dbReference type="InterPro" id="IPR029063">
    <property type="entry name" value="SAM-dependent_MTases_sf"/>
</dbReference>
<dbReference type="SUPFAM" id="SSF53335">
    <property type="entry name" value="S-adenosyl-L-methionine-dependent methyltransferases"/>
    <property type="match status" value="1"/>
</dbReference>
<comment type="caution">
    <text evidence="2">The sequence shown here is derived from an EMBL/GenBank/DDBJ whole genome shotgun (WGS) entry which is preliminary data.</text>
</comment>